<gene>
    <name evidence="23" type="ORF">CGSHi22421_02816</name>
</gene>
<keyword evidence="8" id="KW-0436">Ligase</keyword>
<evidence type="ECO:0000256" key="14">
    <source>
        <dbReference type="ARBA" id="ARBA00030048"/>
    </source>
</evidence>
<dbReference type="GO" id="GO:0046872">
    <property type="term" value="F:metal ion binding"/>
    <property type="evidence" value="ECO:0007669"/>
    <property type="project" value="UniProtKB-KW"/>
</dbReference>
<evidence type="ECO:0000256" key="10">
    <source>
        <dbReference type="ARBA" id="ARBA00022741"/>
    </source>
</evidence>
<dbReference type="EC" id="6.3.2.12" evidence="5"/>
<sequence>MLETILLNHGLRVGVYSSPHLLRYNERVRIQNQDLPDEAHTASFAFIDENKTESLTYFEFSTLSALHLFKQAKLDVVILEVGLGGRLDATNIVDSHLAVITSIDIDHTDFLGDTREAIAFEKAGIFCENCPVVIGEPNVPQTMLDQAEKLHCQVARRDVDWLFEQNAENWQWQNKKVRLENLPFCQIPLANAATALAAVQYLPFGISEQTLRKSLQEVELVGRFQAIKADRREKLADYLGVPVETLPTIIVDVGHNPHAAKYLSEKLTALKRSIEGKMIAVCGMLKDKDANGVFEHLTPIIDEWHCVTLSGYRGQSGDELAEKLKSHFPNIQATSDNSVMDGVCTALKSAVKNDVVLVFGSFHTVAEFWAVVE</sequence>
<comment type="catalytic activity">
    <reaction evidence="19">
        <text>(6R)-5,10-methylenetetrahydrofolyl-(gamma-L-Glu)(n) + L-glutamate + ATP = (6R)-5,10-methylenetetrahydrofolyl-(gamma-L-Glu)(n+1) + ADP + phosphate + H(+)</text>
        <dbReference type="Rhea" id="RHEA:51912"/>
        <dbReference type="Rhea" id="RHEA-COMP:13257"/>
        <dbReference type="Rhea" id="RHEA-COMP:13258"/>
        <dbReference type="ChEBI" id="CHEBI:15378"/>
        <dbReference type="ChEBI" id="CHEBI:29985"/>
        <dbReference type="ChEBI" id="CHEBI:30616"/>
        <dbReference type="ChEBI" id="CHEBI:43474"/>
        <dbReference type="ChEBI" id="CHEBI:136572"/>
        <dbReference type="ChEBI" id="CHEBI:456216"/>
        <dbReference type="EC" id="6.3.2.17"/>
    </reaction>
</comment>
<comment type="similarity">
    <text evidence="4">Belongs to the folylpolyglutamate synthase family.</text>
</comment>
<comment type="pathway">
    <text evidence="3">Cofactor biosynthesis; tetrahydrofolylpolyglutamate biosynthesis.</text>
</comment>
<evidence type="ECO:0000256" key="20">
    <source>
        <dbReference type="ARBA" id="ARBA00049161"/>
    </source>
</evidence>
<evidence type="ECO:0000259" key="22">
    <source>
        <dbReference type="Pfam" id="PF08245"/>
    </source>
</evidence>
<evidence type="ECO:0000256" key="6">
    <source>
        <dbReference type="ARBA" id="ARBA00013025"/>
    </source>
</evidence>
<evidence type="ECO:0000256" key="4">
    <source>
        <dbReference type="ARBA" id="ARBA00008276"/>
    </source>
</evidence>
<dbReference type="Proteomes" id="UP000003798">
    <property type="component" value="Unassembled WGS sequence"/>
</dbReference>
<name>A4N432_HAEIF</name>
<keyword evidence="12" id="KW-0460">Magnesium</keyword>
<evidence type="ECO:0000256" key="16">
    <source>
        <dbReference type="ARBA" id="ARBA00032510"/>
    </source>
</evidence>
<proteinExistence type="inferred from homology"/>
<evidence type="ECO:0000256" key="2">
    <source>
        <dbReference type="ARBA" id="ARBA00004799"/>
    </source>
</evidence>
<dbReference type="GO" id="GO:0008841">
    <property type="term" value="F:dihydrofolate synthase activity"/>
    <property type="evidence" value="ECO:0007669"/>
    <property type="project" value="UniProtKB-EC"/>
</dbReference>
<protein>
    <recommendedName>
        <fullName evidence="7">Dihydrofolate synthase/folylpolyglutamate synthase</fullName>
        <ecNumber evidence="5">6.3.2.12</ecNumber>
        <ecNumber evidence="6">6.3.2.17</ecNumber>
    </recommendedName>
    <alternativeName>
        <fullName evidence="16">Folylpoly-gamma-glutamate synthetase-dihydrofolate synthetase</fullName>
    </alternativeName>
    <alternativeName>
        <fullName evidence="14">Folylpolyglutamate synthetase</fullName>
    </alternativeName>
    <alternativeName>
        <fullName evidence="15">Tetrahydrofolylpolyglutamate synthase</fullName>
    </alternativeName>
</protein>
<evidence type="ECO:0000256" key="3">
    <source>
        <dbReference type="ARBA" id="ARBA00005150"/>
    </source>
</evidence>
<evidence type="ECO:0000256" key="5">
    <source>
        <dbReference type="ARBA" id="ARBA00013023"/>
    </source>
</evidence>
<evidence type="ECO:0000256" key="9">
    <source>
        <dbReference type="ARBA" id="ARBA00022723"/>
    </source>
</evidence>
<dbReference type="InterPro" id="IPR036615">
    <property type="entry name" value="Mur_ligase_C_dom_sf"/>
</dbReference>
<dbReference type="Pfam" id="PF02875">
    <property type="entry name" value="Mur_ligase_C"/>
    <property type="match status" value="1"/>
</dbReference>
<evidence type="ECO:0000256" key="19">
    <source>
        <dbReference type="ARBA" id="ARBA00049035"/>
    </source>
</evidence>
<dbReference type="InterPro" id="IPR013221">
    <property type="entry name" value="Mur_ligase_cen"/>
</dbReference>
<dbReference type="NCBIfam" id="TIGR01499">
    <property type="entry name" value="folC"/>
    <property type="match status" value="1"/>
</dbReference>
<keyword evidence="13" id="KW-0289">Folate biosynthesis</keyword>
<dbReference type="GO" id="GO:0046654">
    <property type="term" value="P:tetrahydrofolate biosynthetic process"/>
    <property type="evidence" value="ECO:0007669"/>
    <property type="project" value="UniProtKB-UniPathway"/>
</dbReference>
<reference evidence="23 24" key="1">
    <citation type="journal article" date="2007" name="Genome Biol.">
        <title>Characterization and modeling of the Haemophilus influenzae core and supragenomes based on the complete genomic sequences of Rd and 12 clinical nontypeable strains.</title>
        <authorList>
            <person name="Hogg J.S."/>
            <person name="Hu F.Z."/>
            <person name="Janto B."/>
            <person name="Boissy R."/>
            <person name="Hayes J."/>
            <person name="Keefe R."/>
            <person name="Post J.C."/>
            <person name="Ehrlich G.D."/>
        </authorList>
    </citation>
    <scope>NUCLEOTIDE SEQUENCE [LARGE SCALE GENOMIC DNA]</scope>
    <source>
        <strain evidence="23 24">R3021</strain>
    </source>
</reference>
<comment type="catalytic activity">
    <reaction evidence="20">
        <text>7,8-dihydropteroate + L-glutamate + ATP = 7,8-dihydrofolate + ADP + phosphate + H(+)</text>
        <dbReference type="Rhea" id="RHEA:23584"/>
        <dbReference type="ChEBI" id="CHEBI:15378"/>
        <dbReference type="ChEBI" id="CHEBI:17839"/>
        <dbReference type="ChEBI" id="CHEBI:29985"/>
        <dbReference type="ChEBI" id="CHEBI:30616"/>
        <dbReference type="ChEBI" id="CHEBI:43474"/>
        <dbReference type="ChEBI" id="CHEBI:57451"/>
        <dbReference type="ChEBI" id="CHEBI:456216"/>
        <dbReference type="EC" id="6.3.2.12"/>
    </reaction>
</comment>
<dbReference type="SUPFAM" id="SSF53244">
    <property type="entry name" value="MurD-like peptide ligases, peptide-binding domain"/>
    <property type="match status" value="1"/>
</dbReference>
<feature type="domain" description="Mur ligase C-terminal" evidence="21">
    <location>
        <begin position="248"/>
        <end position="362"/>
    </location>
</feature>
<comment type="catalytic activity">
    <reaction evidence="18">
        <text>10-formyltetrahydrofolyl-(gamma-L-Glu)(n) + L-glutamate + ATP = 10-formyltetrahydrofolyl-(gamma-L-Glu)(n+1) + ADP + phosphate + H(+)</text>
        <dbReference type="Rhea" id="RHEA:51904"/>
        <dbReference type="Rhea" id="RHEA-COMP:13088"/>
        <dbReference type="Rhea" id="RHEA-COMP:14300"/>
        <dbReference type="ChEBI" id="CHEBI:15378"/>
        <dbReference type="ChEBI" id="CHEBI:29985"/>
        <dbReference type="ChEBI" id="CHEBI:30616"/>
        <dbReference type="ChEBI" id="CHEBI:43474"/>
        <dbReference type="ChEBI" id="CHEBI:134413"/>
        <dbReference type="ChEBI" id="CHEBI:456216"/>
        <dbReference type="EC" id="6.3.2.17"/>
    </reaction>
</comment>
<evidence type="ECO:0000313" key="24">
    <source>
        <dbReference type="Proteomes" id="UP000003798"/>
    </source>
</evidence>
<dbReference type="InterPro" id="IPR004101">
    <property type="entry name" value="Mur_ligase_C"/>
</dbReference>
<evidence type="ECO:0000313" key="23">
    <source>
        <dbReference type="EMBL" id="EDJ91019.1"/>
    </source>
</evidence>
<evidence type="ECO:0000256" key="13">
    <source>
        <dbReference type="ARBA" id="ARBA00022909"/>
    </source>
</evidence>
<evidence type="ECO:0000256" key="15">
    <source>
        <dbReference type="ARBA" id="ARBA00030592"/>
    </source>
</evidence>
<evidence type="ECO:0000256" key="12">
    <source>
        <dbReference type="ARBA" id="ARBA00022842"/>
    </source>
</evidence>
<evidence type="ECO:0000256" key="17">
    <source>
        <dbReference type="ARBA" id="ARBA00047493"/>
    </source>
</evidence>
<dbReference type="GO" id="GO:0046656">
    <property type="term" value="P:folic acid biosynthetic process"/>
    <property type="evidence" value="ECO:0007669"/>
    <property type="project" value="UniProtKB-KW"/>
</dbReference>
<dbReference type="UniPathway" id="UPA00077">
    <property type="reaction ID" value="UER00157"/>
</dbReference>
<keyword evidence="11" id="KW-0067">ATP-binding</keyword>
<evidence type="ECO:0000256" key="8">
    <source>
        <dbReference type="ARBA" id="ARBA00022598"/>
    </source>
</evidence>
<dbReference type="InterPro" id="IPR001645">
    <property type="entry name" value="Folylpolyglutamate_synth"/>
</dbReference>
<dbReference type="PANTHER" id="PTHR11136">
    <property type="entry name" value="FOLYLPOLYGLUTAMATE SYNTHASE-RELATED"/>
    <property type="match status" value="1"/>
</dbReference>
<dbReference type="EC" id="6.3.2.17" evidence="6"/>
<accession>A4N432</accession>
<dbReference type="EMBL" id="AAZE01000006">
    <property type="protein sequence ID" value="EDJ91019.1"/>
    <property type="molecule type" value="Genomic_DNA"/>
</dbReference>
<evidence type="ECO:0000256" key="1">
    <source>
        <dbReference type="ARBA" id="ARBA00002714"/>
    </source>
</evidence>
<dbReference type="Gene3D" id="3.90.190.20">
    <property type="entry name" value="Mur ligase, C-terminal domain"/>
    <property type="match status" value="1"/>
</dbReference>
<evidence type="ECO:0000259" key="21">
    <source>
        <dbReference type="Pfam" id="PF02875"/>
    </source>
</evidence>
<dbReference type="GO" id="GO:0005737">
    <property type="term" value="C:cytoplasm"/>
    <property type="evidence" value="ECO:0007669"/>
    <property type="project" value="TreeGrafter"/>
</dbReference>
<keyword evidence="10" id="KW-0547">Nucleotide-binding</keyword>
<dbReference type="NCBIfam" id="NF008101">
    <property type="entry name" value="PRK10846.1"/>
    <property type="match status" value="1"/>
</dbReference>
<dbReference type="GO" id="GO:0005524">
    <property type="term" value="F:ATP binding"/>
    <property type="evidence" value="ECO:0007669"/>
    <property type="project" value="UniProtKB-KW"/>
</dbReference>
<dbReference type="PROSITE" id="PS01012">
    <property type="entry name" value="FOLYLPOLYGLU_SYNT_2"/>
    <property type="match status" value="1"/>
</dbReference>
<organism evidence="23 24">
    <name type="scientific">Haemophilus influenzae R3021</name>
    <dbReference type="NCBI Taxonomy" id="375432"/>
    <lineage>
        <taxon>Bacteria</taxon>
        <taxon>Pseudomonadati</taxon>
        <taxon>Pseudomonadota</taxon>
        <taxon>Gammaproteobacteria</taxon>
        <taxon>Pasteurellales</taxon>
        <taxon>Pasteurellaceae</taxon>
        <taxon>Haemophilus</taxon>
    </lineage>
</organism>
<keyword evidence="9" id="KW-0479">Metal-binding</keyword>
<dbReference type="InterPro" id="IPR018109">
    <property type="entry name" value="Folylpolyglutamate_synth_CS"/>
</dbReference>
<evidence type="ECO:0000256" key="7">
    <source>
        <dbReference type="ARBA" id="ARBA00019357"/>
    </source>
</evidence>
<dbReference type="Gene3D" id="3.40.1190.10">
    <property type="entry name" value="Mur-like, catalytic domain"/>
    <property type="match status" value="1"/>
</dbReference>
<comment type="catalytic activity">
    <reaction evidence="17">
        <text>(6S)-5,6,7,8-tetrahydrofolyl-(gamma-L-Glu)(n) + L-glutamate + ATP = (6S)-5,6,7,8-tetrahydrofolyl-(gamma-L-Glu)(n+1) + ADP + phosphate + H(+)</text>
        <dbReference type="Rhea" id="RHEA:10580"/>
        <dbReference type="Rhea" id="RHEA-COMP:14738"/>
        <dbReference type="Rhea" id="RHEA-COMP:14740"/>
        <dbReference type="ChEBI" id="CHEBI:15378"/>
        <dbReference type="ChEBI" id="CHEBI:29985"/>
        <dbReference type="ChEBI" id="CHEBI:30616"/>
        <dbReference type="ChEBI" id="CHEBI:43474"/>
        <dbReference type="ChEBI" id="CHEBI:141005"/>
        <dbReference type="ChEBI" id="CHEBI:456216"/>
        <dbReference type="EC" id="6.3.2.17"/>
    </reaction>
</comment>
<evidence type="ECO:0000256" key="11">
    <source>
        <dbReference type="ARBA" id="ARBA00022840"/>
    </source>
</evidence>
<dbReference type="InterPro" id="IPR036565">
    <property type="entry name" value="Mur-like_cat_sf"/>
</dbReference>
<dbReference type="PANTHER" id="PTHR11136:SF0">
    <property type="entry name" value="DIHYDROFOLATE SYNTHETASE-RELATED"/>
    <property type="match status" value="1"/>
</dbReference>
<feature type="domain" description="Mur ligase central" evidence="22">
    <location>
        <begin position="56"/>
        <end position="154"/>
    </location>
</feature>
<dbReference type="GO" id="GO:0004326">
    <property type="term" value="F:tetrahydrofolylpolyglutamate synthase activity"/>
    <property type="evidence" value="ECO:0007669"/>
    <property type="project" value="UniProtKB-EC"/>
</dbReference>
<dbReference type="Pfam" id="PF08245">
    <property type="entry name" value="Mur_ligase_M"/>
    <property type="match status" value="1"/>
</dbReference>
<evidence type="ECO:0000256" key="18">
    <source>
        <dbReference type="ARBA" id="ARBA00047808"/>
    </source>
</evidence>
<comment type="function">
    <text evidence="1">Functions in two distinct reactions of the de novo folate biosynthetic pathway. Catalyzes the addition of a glutamate residue to dihydropteroate (7,8-dihydropteroate or H2Pte) to form dihydrofolate (7,8-dihydrofolate monoglutamate or H2Pte-Glu). Also catalyzes successive additions of L-glutamate to tetrahydrofolate or 10-formyltetrahydrofolate or 5,10-methylenetetrahydrofolate, leading to folylpolyglutamate derivatives.</text>
</comment>
<dbReference type="SUPFAM" id="SSF53623">
    <property type="entry name" value="MurD-like peptide ligases, catalytic domain"/>
    <property type="match status" value="1"/>
</dbReference>
<comment type="pathway">
    <text evidence="2">Cofactor biosynthesis; tetrahydrofolate biosynthesis; 7,8-dihydrofolate from 2-amino-4-hydroxy-6-hydroxymethyl-7,8-dihydropteridine diphosphate and 4-aminobenzoate: step 2/2.</text>
</comment>
<dbReference type="AlphaFoldDB" id="A4N432"/>